<organism evidence="6 7">
    <name type="scientific">Marinithermofilum abyssi</name>
    <dbReference type="NCBI Taxonomy" id="1571185"/>
    <lineage>
        <taxon>Bacteria</taxon>
        <taxon>Bacillati</taxon>
        <taxon>Bacillota</taxon>
        <taxon>Bacilli</taxon>
        <taxon>Bacillales</taxon>
        <taxon>Thermoactinomycetaceae</taxon>
        <taxon>Marinithermofilum</taxon>
    </lineage>
</organism>
<evidence type="ECO:0000256" key="3">
    <source>
        <dbReference type="ARBA" id="ARBA00023239"/>
    </source>
</evidence>
<dbReference type="Gene3D" id="3.40.50.970">
    <property type="match status" value="2"/>
</dbReference>
<evidence type="ECO:0000313" key="6">
    <source>
        <dbReference type="EMBL" id="GGE04515.1"/>
    </source>
</evidence>
<comment type="caution">
    <text evidence="6">The sequence shown here is derived from an EMBL/GenBank/DDBJ whole genome shotgun (WGS) entry which is preliminary data.</text>
</comment>
<dbReference type="GO" id="GO:0032923">
    <property type="term" value="P:organic phosphonate biosynthetic process"/>
    <property type="evidence" value="ECO:0007669"/>
    <property type="project" value="InterPro"/>
</dbReference>
<dbReference type="CDD" id="cd07035">
    <property type="entry name" value="TPP_PYR_POX_like"/>
    <property type="match status" value="1"/>
</dbReference>
<dbReference type="NCBIfam" id="TIGR03297">
    <property type="entry name" value="Ppyr-DeCO2ase"/>
    <property type="match status" value="1"/>
</dbReference>
<keyword evidence="1" id="KW-0210">Decarboxylase</keyword>
<dbReference type="SUPFAM" id="SSF52518">
    <property type="entry name" value="Thiamin diphosphate-binding fold (THDP-binding)"/>
    <property type="match status" value="2"/>
</dbReference>
<evidence type="ECO:0000313" key="7">
    <source>
        <dbReference type="Proteomes" id="UP000625210"/>
    </source>
</evidence>
<accession>A0A8J2YBK6</accession>
<dbReference type="Pfam" id="PF02776">
    <property type="entry name" value="TPP_enzyme_N"/>
    <property type="match status" value="1"/>
</dbReference>
<evidence type="ECO:0000259" key="4">
    <source>
        <dbReference type="Pfam" id="PF02775"/>
    </source>
</evidence>
<dbReference type="EMBL" id="BMHQ01000001">
    <property type="protein sequence ID" value="GGE04515.1"/>
    <property type="molecule type" value="Genomic_DNA"/>
</dbReference>
<proteinExistence type="predicted"/>
<keyword evidence="3" id="KW-0456">Lyase</keyword>
<dbReference type="GO" id="GO:0033980">
    <property type="term" value="F:phosphonopyruvate decarboxylase activity"/>
    <property type="evidence" value="ECO:0007669"/>
    <property type="project" value="InterPro"/>
</dbReference>
<gene>
    <name evidence="6" type="ORF">GCM10011571_01930</name>
</gene>
<dbReference type="InterPro" id="IPR051818">
    <property type="entry name" value="TPP_dependent_decarboxylase"/>
</dbReference>
<dbReference type="InterPro" id="IPR011766">
    <property type="entry name" value="TPP_enzyme_TPP-bd"/>
</dbReference>
<feature type="domain" description="Thiamine pyrophosphate enzyme N-terminal TPP-binding" evidence="5">
    <location>
        <begin position="9"/>
        <end position="113"/>
    </location>
</feature>
<reference evidence="6" key="1">
    <citation type="journal article" date="2014" name="Int. J. Syst. Evol. Microbiol.">
        <title>Complete genome sequence of Corynebacterium casei LMG S-19264T (=DSM 44701T), isolated from a smear-ripened cheese.</title>
        <authorList>
            <consortium name="US DOE Joint Genome Institute (JGI-PGF)"/>
            <person name="Walter F."/>
            <person name="Albersmeier A."/>
            <person name="Kalinowski J."/>
            <person name="Ruckert C."/>
        </authorList>
    </citation>
    <scope>NUCLEOTIDE SEQUENCE</scope>
    <source>
        <strain evidence="6">CGMCC 1.15179</strain>
    </source>
</reference>
<dbReference type="InterPro" id="IPR017684">
    <property type="entry name" value="Phosphono-pyrv_decarboxylase"/>
</dbReference>
<keyword evidence="7" id="KW-1185">Reference proteome</keyword>
<dbReference type="InterPro" id="IPR012001">
    <property type="entry name" value="Thiamin_PyroP_enz_TPP-bd_dom"/>
</dbReference>
<dbReference type="InterPro" id="IPR029061">
    <property type="entry name" value="THDP-binding"/>
</dbReference>
<dbReference type="Proteomes" id="UP000625210">
    <property type="component" value="Unassembled WGS sequence"/>
</dbReference>
<dbReference type="Pfam" id="PF02775">
    <property type="entry name" value="TPP_enzyme_C"/>
    <property type="match status" value="1"/>
</dbReference>
<evidence type="ECO:0000256" key="2">
    <source>
        <dbReference type="ARBA" id="ARBA00023052"/>
    </source>
</evidence>
<evidence type="ECO:0000256" key="1">
    <source>
        <dbReference type="ARBA" id="ARBA00022793"/>
    </source>
</evidence>
<dbReference type="AlphaFoldDB" id="A0A8J2YBK6"/>
<dbReference type="GO" id="GO:0030976">
    <property type="term" value="F:thiamine pyrophosphate binding"/>
    <property type="evidence" value="ECO:0007669"/>
    <property type="project" value="InterPro"/>
</dbReference>
<dbReference type="PANTHER" id="PTHR42818:SF1">
    <property type="entry name" value="SULFOPYRUVATE DECARBOXYLASE"/>
    <property type="match status" value="1"/>
</dbReference>
<evidence type="ECO:0000259" key="5">
    <source>
        <dbReference type="Pfam" id="PF02776"/>
    </source>
</evidence>
<name>A0A8J2YBK6_9BACL</name>
<reference evidence="6" key="2">
    <citation type="submission" date="2020-09" db="EMBL/GenBank/DDBJ databases">
        <authorList>
            <person name="Sun Q."/>
            <person name="Zhou Y."/>
        </authorList>
    </citation>
    <scope>NUCLEOTIDE SEQUENCE</scope>
    <source>
        <strain evidence="6">CGMCC 1.15179</strain>
    </source>
</reference>
<sequence length="384" mass="42901">MTMLDTKAFGEELKHLGFSFYSGVPCSFLNNLINYAINKCKYVAAANEGDAVAIASGVWLTGRKSVVLMQNSGLTNAVSPLVSLNYPFQIPVLGFVSLRGEPGAPDEPQHELMGQITTQMLDLMQVKWQYLQADLKKAKQQLLQADQWIAKNRPFFFVVKKGTFTDEPLQKQTHPQHVNRIKSIKKEAITEQIPQRYEALRRISTWKKSNTVLIATTGKTGRELYEIEDAPNHLYMVGSMGCAGSLGLGMALTGKDLEIVVIDGDGSLLMRMGSLATNGSYNPHNMLHILLDNQAHDSTGGQSTVSHNTDFVEIAASCGYTKSIYIHNLEELHTAMREWRQSGGLTFLYMRISKGSRKQLGRPKIKPYEVKERLQTFIKNNSRD</sequence>
<keyword evidence="2" id="KW-0786">Thiamine pyrophosphate</keyword>
<feature type="domain" description="Thiamine pyrophosphate enzyme TPP-binding" evidence="4">
    <location>
        <begin position="226"/>
        <end position="348"/>
    </location>
</feature>
<protein>
    <submittedName>
        <fullName evidence="6">Thiamine pyrophosphate enzyme</fullName>
    </submittedName>
</protein>
<dbReference type="PANTHER" id="PTHR42818">
    <property type="entry name" value="SULFOPYRUVATE DECARBOXYLASE SUBUNIT ALPHA"/>
    <property type="match status" value="1"/>
</dbReference>